<reference evidence="1" key="1">
    <citation type="journal article" date="2015" name="Nature">
        <title>Complex archaea that bridge the gap between prokaryotes and eukaryotes.</title>
        <authorList>
            <person name="Spang A."/>
            <person name="Saw J.H."/>
            <person name="Jorgensen S.L."/>
            <person name="Zaremba-Niedzwiedzka K."/>
            <person name="Martijn J."/>
            <person name="Lind A.E."/>
            <person name="van Eijk R."/>
            <person name="Schleper C."/>
            <person name="Guy L."/>
            <person name="Ettema T.J."/>
        </authorList>
    </citation>
    <scope>NUCLEOTIDE SEQUENCE</scope>
</reference>
<dbReference type="EMBL" id="LAZR01051224">
    <property type="protein sequence ID" value="KKK85617.1"/>
    <property type="molecule type" value="Genomic_DNA"/>
</dbReference>
<organism evidence="1">
    <name type="scientific">marine sediment metagenome</name>
    <dbReference type="NCBI Taxonomy" id="412755"/>
    <lineage>
        <taxon>unclassified sequences</taxon>
        <taxon>metagenomes</taxon>
        <taxon>ecological metagenomes</taxon>
    </lineage>
</organism>
<evidence type="ECO:0000313" key="1">
    <source>
        <dbReference type="EMBL" id="KKK85617.1"/>
    </source>
</evidence>
<gene>
    <name evidence="1" type="ORF">LCGC14_2771500</name>
</gene>
<protein>
    <submittedName>
        <fullName evidence="1">Uncharacterized protein</fullName>
    </submittedName>
</protein>
<sequence length="97" mass="11750">MSWLEGDRFKIFQKQSYNYQKALALQDFQIWGMWETELKIIVWMDGWKFVVSADLDEYLIAKCESEPMLNHTVVIRAGKYTFLPLYWHERLLKELVK</sequence>
<dbReference type="AlphaFoldDB" id="A0A0F8YVZ8"/>
<name>A0A0F8YVZ8_9ZZZZ</name>
<proteinExistence type="predicted"/>
<accession>A0A0F8YVZ8</accession>
<comment type="caution">
    <text evidence="1">The sequence shown here is derived from an EMBL/GenBank/DDBJ whole genome shotgun (WGS) entry which is preliminary data.</text>
</comment>